<comment type="caution">
    <text evidence="1">The sequence shown here is derived from an EMBL/GenBank/DDBJ whole genome shotgun (WGS) entry which is preliminary data.</text>
</comment>
<dbReference type="Proteomes" id="UP001370758">
    <property type="component" value="Unassembled WGS sequence"/>
</dbReference>
<proteinExistence type="predicted"/>
<gene>
    <name evidence="1" type="ORF">TWF481_009209</name>
</gene>
<sequence>MSDDEWFQEELYDSIEDDADQYQFDITLGRDGGDFRFHTRNDGQQIQRANIIDDVCRGLHIQAQIDRIIHGMSTESGDPATLIVFGFRFNGFDDDRRFRSANINILFQDFEKRRPHEGNFYDPEVIALWPEDTLQFSQTAVAVQNVKAVEVGADAGAMGFSAGVGFTREKQTNFQRTDKSTIRGAICLDMETRNFGPDNSIQLWLRENKAEQSGVANHVRAVVLLKRKNMIDHFTASVKVDVSADVLYNTKRTMRKLLGGTGGNDPVVFKPGVQYLRPSIELDPEAGYLAAEIDKDNLGAQMHKLKTDLRMAIKSW</sequence>
<dbReference type="AlphaFoldDB" id="A0AAV9W2X1"/>
<protein>
    <submittedName>
        <fullName evidence="1">Uncharacterized protein</fullName>
    </submittedName>
</protein>
<accession>A0AAV9W2X1</accession>
<organism evidence="1 2">
    <name type="scientific">Arthrobotrys musiformis</name>
    <dbReference type="NCBI Taxonomy" id="47236"/>
    <lineage>
        <taxon>Eukaryota</taxon>
        <taxon>Fungi</taxon>
        <taxon>Dikarya</taxon>
        <taxon>Ascomycota</taxon>
        <taxon>Pezizomycotina</taxon>
        <taxon>Orbiliomycetes</taxon>
        <taxon>Orbiliales</taxon>
        <taxon>Orbiliaceae</taxon>
        <taxon>Arthrobotrys</taxon>
    </lineage>
</organism>
<name>A0AAV9W2X1_9PEZI</name>
<keyword evidence="2" id="KW-1185">Reference proteome</keyword>
<dbReference type="EMBL" id="JAVHJL010000006">
    <property type="protein sequence ID" value="KAK6501367.1"/>
    <property type="molecule type" value="Genomic_DNA"/>
</dbReference>
<evidence type="ECO:0000313" key="2">
    <source>
        <dbReference type="Proteomes" id="UP001370758"/>
    </source>
</evidence>
<evidence type="ECO:0000313" key="1">
    <source>
        <dbReference type="EMBL" id="KAK6501367.1"/>
    </source>
</evidence>
<reference evidence="1 2" key="1">
    <citation type="submission" date="2023-08" db="EMBL/GenBank/DDBJ databases">
        <authorList>
            <person name="Palmer J.M."/>
        </authorList>
    </citation>
    <scope>NUCLEOTIDE SEQUENCE [LARGE SCALE GENOMIC DNA]</scope>
    <source>
        <strain evidence="1 2">TWF481</strain>
    </source>
</reference>